<proteinExistence type="predicted"/>
<name>A0AAN9PQI3_CANGL</name>
<dbReference type="EMBL" id="JAYMYQ010000010">
    <property type="protein sequence ID" value="KAK7308255.1"/>
    <property type="molecule type" value="Genomic_DNA"/>
</dbReference>
<comment type="caution">
    <text evidence="1">The sequence shown here is derived from an EMBL/GenBank/DDBJ whole genome shotgun (WGS) entry which is preliminary data.</text>
</comment>
<gene>
    <name evidence="1" type="ORF">VNO77_41857</name>
</gene>
<organism evidence="1 2">
    <name type="scientific">Canavalia gladiata</name>
    <name type="common">Sword bean</name>
    <name type="synonym">Dolichos gladiatus</name>
    <dbReference type="NCBI Taxonomy" id="3824"/>
    <lineage>
        <taxon>Eukaryota</taxon>
        <taxon>Viridiplantae</taxon>
        <taxon>Streptophyta</taxon>
        <taxon>Embryophyta</taxon>
        <taxon>Tracheophyta</taxon>
        <taxon>Spermatophyta</taxon>
        <taxon>Magnoliopsida</taxon>
        <taxon>eudicotyledons</taxon>
        <taxon>Gunneridae</taxon>
        <taxon>Pentapetalae</taxon>
        <taxon>rosids</taxon>
        <taxon>fabids</taxon>
        <taxon>Fabales</taxon>
        <taxon>Fabaceae</taxon>
        <taxon>Papilionoideae</taxon>
        <taxon>50 kb inversion clade</taxon>
        <taxon>NPAAA clade</taxon>
        <taxon>indigoferoid/millettioid clade</taxon>
        <taxon>Phaseoleae</taxon>
        <taxon>Canavalia</taxon>
    </lineage>
</organism>
<evidence type="ECO:0000313" key="2">
    <source>
        <dbReference type="Proteomes" id="UP001367508"/>
    </source>
</evidence>
<sequence>MVFDIRVTPPFIAGLDLLYMQSYCCSGLPGSMSHTRVSFVGCVNQPRPNSLNLAKSRDYLDNRCICNREGKPNSIMQGNCLEPHNATIYENLLRESEDEEVWERIPSRGGASQTPNPTSTIITISYTQIFPPKKEPLLKVQPPLFGYLPPPNLQRLEYP</sequence>
<accession>A0AAN9PQI3</accession>
<evidence type="ECO:0000313" key="1">
    <source>
        <dbReference type="EMBL" id="KAK7308255.1"/>
    </source>
</evidence>
<protein>
    <submittedName>
        <fullName evidence="1">Uncharacterized protein</fullName>
    </submittedName>
</protein>
<reference evidence="1 2" key="1">
    <citation type="submission" date="2024-01" db="EMBL/GenBank/DDBJ databases">
        <title>The genomes of 5 underutilized Papilionoideae crops provide insights into root nodulation and disease resistanc.</title>
        <authorList>
            <person name="Jiang F."/>
        </authorList>
    </citation>
    <scope>NUCLEOTIDE SEQUENCE [LARGE SCALE GENOMIC DNA]</scope>
    <source>
        <strain evidence="1">LVBAO_FW01</strain>
        <tissue evidence="1">Leaves</tissue>
    </source>
</reference>
<dbReference type="Proteomes" id="UP001367508">
    <property type="component" value="Unassembled WGS sequence"/>
</dbReference>
<dbReference type="AlphaFoldDB" id="A0AAN9PQI3"/>
<keyword evidence="2" id="KW-1185">Reference proteome</keyword>